<evidence type="ECO:0000313" key="3">
    <source>
        <dbReference type="EMBL" id="GAF71635.1"/>
    </source>
</evidence>
<dbReference type="SUPFAM" id="SSF117281">
    <property type="entry name" value="Kelch motif"/>
    <property type="match status" value="1"/>
</dbReference>
<comment type="caution">
    <text evidence="3">The sequence shown here is derived from an EMBL/GenBank/DDBJ whole genome shotgun (WGS) entry which is preliminary data.</text>
</comment>
<dbReference type="AlphaFoldDB" id="X0T6D2"/>
<sequence>DRFILFGGYQLGEVDFSDETWAYDYNANTWTQLSPSSQPSGRRLFTMVYAEGADKIVLFGGMAGNFLKEETSDELWIFDPVSDEWSQVMPDATNP</sequence>
<organism evidence="3">
    <name type="scientific">marine sediment metagenome</name>
    <dbReference type="NCBI Taxonomy" id="412755"/>
    <lineage>
        <taxon>unclassified sequences</taxon>
        <taxon>metagenomes</taxon>
        <taxon>ecological metagenomes</taxon>
    </lineage>
</organism>
<keyword evidence="2" id="KW-0677">Repeat</keyword>
<feature type="non-terminal residue" evidence="3">
    <location>
        <position position="1"/>
    </location>
</feature>
<dbReference type="Gene3D" id="2.120.10.80">
    <property type="entry name" value="Kelch-type beta propeller"/>
    <property type="match status" value="1"/>
</dbReference>
<reference evidence="3" key="1">
    <citation type="journal article" date="2014" name="Front. Microbiol.">
        <title>High frequency of phylogenetically diverse reductive dehalogenase-homologous genes in deep subseafloor sedimentary metagenomes.</title>
        <authorList>
            <person name="Kawai M."/>
            <person name="Futagami T."/>
            <person name="Toyoda A."/>
            <person name="Takaki Y."/>
            <person name="Nishi S."/>
            <person name="Hori S."/>
            <person name="Arai W."/>
            <person name="Tsubouchi T."/>
            <person name="Morono Y."/>
            <person name="Uchiyama I."/>
            <person name="Ito T."/>
            <person name="Fujiyama A."/>
            <person name="Inagaki F."/>
            <person name="Takami H."/>
        </authorList>
    </citation>
    <scope>NUCLEOTIDE SEQUENCE</scope>
    <source>
        <strain evidence="3">Expedition CK06-06</strain>
    </source>
</reference>
<accession>X0T6D2</accession>
<dbReference type="InterPro" id="IPR015915">
    <property type="entry name" value="Kelch-typ_b-propeller"/>
</dbReference>
<dbReference type="Pfam" id="PF24681">
    <property type="entry name" value="Kelch_KLHDC2_KLHL20_DRC7"/>
    <property type="match status" value="1"/>
</dbReference>
<dbReference type="PANTHER" id="PTHR46093">
    <property type="entry name" value="ACYL-COA-BINDING DOMAIN-CONTAINING PROTEIN 5"/>
    <property type="match status" value="1"/>
</dbReference>
<gene>
    <name evidence="3" type="ORF">S01H1_15228</name>
</gene>
<evidence type="ECO:0000256" key="1">
    <source>
        <dbReference type="ARBA" id="ARBA00022441"/>
    </source>
</evidence>
<proteinExistence type="predicted"/>
<dbReference type="PANTHER" id="PTHR46093:SF18">
    <property type="entry name" value="FIBRONECTIN TYPE-III DOMAIN-CONTAINING PROTEIN"/>
    <property type="match status" value="1"/>
</dbReference>
<evidence type="ECO:0000256" key="2">
    <source>
        <dbReference type="ARBA" id="ARBA00022737"/>
    </source>
</evidence>
<protein>
    <recommendedName>
        <fullName evidence="4">Galactose oxidase</fullName>
    </recommendedName>
</protein>
<evidence type="ECO:0008006" key="4">
    <source>
        <dbReference type="Google" id="ProtNLM"/>
    </source>
</evidence>
<name>X0T6D2_9ZZZZ</name>
<keyword evidence="1" id="KW-0880">Kelch repeat</keyword>
<dbReference type="EMBL" id="BARS01007945">
    <property type="protein sequence ID" value="GAF71635.1"/>
    <property type="molecule type" value="Genomic_DNA"/>
</dbReference>